<evidence type="ECO:0000313" key="1">
    <source>
        <dbReference type="EMBL" id="SUM45373.1"/>
    </source>
</evidence>
<reference evidence="1 2" key="1">
    <citation type="submission" date="2018-06" db="EMBL/GenBank/DDBJ databases">
        <authorList>
            <consortium name="Pathogen Informatics"/>
            <person name="Doyle S."/>
        </authorList>
    </citation>
    <scope>NUCLEOTIDE SEQUENCE [LARGE SCALE GENOMIC DNA]</scope>
    <source>
        <strain evidence="2">NCTC 11048</strain>
    </source>
</reference>
<evidence type="ECO:0008006" key="3">
    <source>
        <dbReference type="Google" id="ProtNLM"/>
    </source>
</evidence>
<evidence type="ECO:0000313" key="2">
    <source>
        <dbReference type="Proteomes" id="UP000255549"/>
    </source>
</evidence>
<gene>
    <name evidence="1" type="ORF">NCTC11048_00352</name>
</gene>
<dbReference type="Proteomes" id="UP000255549">
    <property type="component" value="Unassembled WGS sequence"/>
</dbReference>
<protein>
    <recommendedName>
        <fullName evidence="3">DNA-binding protein</fullName>
    </recommendedName>
</protein>
<organism evidence="1 2">
    <name type="scientific">Staphylococcus intermedius NCTC 11048</name>
    <dbReference type="NCBI Taxonomy" id="1141106"/>
    <lineage>
        <taxon>Bacteria</taxon>
        <taxon>Bacillati</taxon>
        <taxon>Bacillota</taxon>
        <taxon>Bacilli</taxon>
        <taxon>Bacillales</taxon>
        <taxon>Staphylococcaceae</taxon>
        <taxon>Staphylococcus</taxon>
        <taxon>Staphylococcus intermedius group</taxon>
    </lineage>
</organism>
<dbReference type="AlphaFoldDB" id="A0A380G524"/>
<sequence length="64" mass="7321">MSEYKKTIERLLNSQVSAYKIHQETGVSTGRISDLRNGKRELEGITLQTAEKLYAYQCKIEGQD</sequence>
<keyword evidence="2" id="KW-1185">Reference proteome</keyword>
<dbReference type="EMBL" id="UHDP01000003">
    <property type="protein sequence ID" value="SUM45373.1"/>
    <property type="molecule type" value="Genomic_DNA"/>
</dbReference>
<proteinExistence type="predicted"/>
<name>A0A380G524_STAIN</name>
<dbReference type="STRING" id="1141106.GCA_000308095_00610"/>
<accession>A0A380G524</accession>
<dbReference type="OrthoDB" id="2400823at2"/>